<reference evidence="7" key="1">
    <citation type="submission" date="2024-06" db="EMBL/GenBank/DDBJ databases">
        <title>Radixoralia hellwigii gen. nov., sp nov., isolated from a root canal in the human oral cavity.</title>
        <authorList>
            <person name="Bartsch S."/>
            <person name="Wittmer A."/>
            <person name="Schulz A.-K."/>
            <person name="Neumann-Schaal M."/>
            <person name="Wolf J."/>
            <person name="Gronow S."/>
            <person name="Tennert C."/>
            <person name="Haecker G."/>
            <person name="Cieplik F."/>
            <person name="Al-Ahmad A."/>
        </authorList>
    </citation>
    <scope>NUCLEOTIDE SEQUENCE [LARGE SCALE GENOMIC DNA]</scope>
    <source>
        <strain evidence="7">Wk13</strain>
    </source>
</reference>
<dbReference type="Pfam" id="PF02620">
    <property type="entry name" value="YceD"/>
    <property type="match status" value="1"/>
</dbReference>
<evidence type="ECO:0000256" key="1">
    <source>
        <dbReference type="ARBA" id="ARBA00002868"/>
    </source>
</evidence>
<proteinExistence type="inferred from homology"/>
<dbReference type="PANTHER" id="PTHR38099:SF1">
    <property type="entry name" value="LARGE RIBOSOMAL RNA SUBUNIT ACCUMULATION PROTEIN YCED"/>
    <property type="match status" value="1"/>
</dbReference>
<gene>
    <name evidence="6" type="ORF">ABCS64_07280</name>
</gene>
<evidence type="ECO:0000256" key="5">
    <source>
        <dbReference type="ARBA" id="ARBA00031841"/>
    </source>
</evidence>
<dbReference type="InterPro" id="IPR003772">
    <property type="entry name" value="YceD"/>
</dbReference>
<name>A0ABV4UEP6_9RHOO</name>
<accession>A0ABV4UEP6</accession>
<evidence type="ECO:0000256" key="2">
    <source>
        <dbReference type="ARBA" id="ARBA00010740"/>
    </source>
</evidence>
<evidence type="ECO:0000313" key="6">
    <source>
        <dbReference type="EMBL" id="MFA9950119.1"/>
    </source>
</evidence>
<dbReference type="InterPro" id="IPR039255">
    <property type="entry name" value="YceD_bac"/>
</dbReference>
<dbReference type="PANTHER" id="PTHR38099">
    <property type="entry name" value="LARGE RIBOSOMAL RNA SUBUNIT ACCUMULATION PROTEIN YCED"/>
    <property type="match status" value="1"/>
</dbReference>
<keyword evidence="7" id="KW-1185">Reference proteome</keyword>
<comment type="similarity">
    <text evidence="2">Belongs to the DUF177 domain family.</text>
</comment>
<evidence type="ECO:0000313" key="7">
    <source>
        <dbReference type="Proteomes" id="UP001574673"/>
    </source>
</evidence>
<evidence type="ECO:0000256" key="3">
    <source>
        <dbReference type="ARBA" id="ARBA00015716"/>
    </source>
</evidence>
<dbReference type="Proteomes" id="UP001574673">
    <property type="component" value="Unassembled WGS sequence"/>
</dbReference>
<sequence length="138" mass="15791">MLDALAEAGGAVSYWIEGRISERERPRLLLRLDGVFSLRCQRCLGSVAYPLQVRNLLEFVGDESRLTQEEIEDDSRDFLPWKKEIDVVALLEDEIILALPPVPRHEQCDFPDLKYAADVNMKSSPFSMLRELKGKITQ</sequence>
<keyword evidence="4" id="KW-0690">Ribosome biogenesis</keyword>
<comment type="caution">
    <text evidence="6">The sequence shown here is derived from an EMBL/GenBank/DDBJ whole genome shotgun (WGS) entry which is preliminary data.</text>
</comment>
<evidence type="ECO:0000256" key="4">
    <source>
        <dbReference type="ARBA" id="ARBA00022517"/>
    </source>
</evidence>
<organism evidence="6 7">
    <name type="scientific">Dentiradicibacter hellwigii</name>
    <dbReference type="NCBI Taxonomy" id="3149053"/>
    <lineage>
        <taxon>Bacteria</taxon>
        <taxon>Pseudomonadati</taxon>
        <taxon>Pseudomonadota</taxon>
        <taxon>Betaproteobacteria</taxon>
        <taxon>Rhodocyclales</taxon>
        <taxon>Rhodocyclaceae</taxon>
        <taxon>Dentiradicibacter</taxon>
    </lineage>
</organism>
<dbReference type="EMBL" id="JBEUWX010000002">
    <property type="protein sequence ID" value="MFA9950119.1"/>
    <property type="molecule type" value="Genomic_DNA"/>
</dbReference>
<comment type="function">
    <text evidence="1">Plays a role in synthesis, processing and/or stability of 23S rRNA.</text>
</comment>
<protein>
    <recommendedName>
        <fullName evidence="3">Large ribosomal RNA subunit accumulation protein YceD</fullName>
    </recommendedName>
    <alternativeName>
        <fullName evidence="5">23S rRNA accumulation protein YceD</fullName>
    </alternativeName>
</protein>